<dbReference type="PANTHER" id="PTHR38445:SF12">
    <property type="entry name" value="GNTR-FAMILY TRANSCRIPTIONAL REGULATOR"/>
    <property type="match status" value="1"/>
</dbReference>
<dbReference type="InterPro" id="IPR000524">
    <property type="entry name" value="Tscrpt_reg_HTH_GntR"/>
</dbReference>
<evidence type="ECO:0000259" key="4">
    <source>
        <dbReference type="PROSITE" id="PS50949"/>
    </source>
</evidence>
<dbReference type="PROSITE" id="PS50949">
    <property type="entry name" value="HTH_GNTR"/>
    <property type="match status" value="1"/>
</dbReference>
<feature type="domain" description="HTH gntR-type" evidence="4">
    <location>
        <begin position="11"/>
        <end position="79"/>
    </location>
</feature>
<dbReference type="InterPro" id="IPR036388">
    <property type="entry name" value="WH-like_DNA-bd_sf"/>
</dbReference>
<dbReference type="SUPFAM" id="SSF46785">
    <property type="entry name" value="Winged helix' DNA-binding domain"/>
    <property type="match status" value="1"/>
</dbReference>
<keyword evidence="2" id="KW-0238">DNA-binding</keyword>
<evidence type="ECO:0000313" key="5">
    <source>
        <dbReference type="EMBL" id="HIX76573.1"/>
    </source>
</evidence>
<evidence type="ECO:0000313" key="6">
    <source>
        <dbReference type="Proteomes" id="UP000886890"/>
    </source>
</evidence>
<evidence type="ECO:0000256" key="1">
    <source>
        <dbReference type="ARBA" id="ARBA00023015"/>
    </source>
</evidence>
<gene>
    <name evidence="5" type="ORF">H9734_03105</name>
</gene>
<dbReference type="PANTHER" id="PTHR38445">
    <property type="entry name" value="HTH-TYPE TRANSCRIPTIONAL REPRESSOR YTRA"/>
    <property type="match status" value="1"/>
</dbReference>
<comment type="caution">
    <text evidence="5">The sequence shown here is derived from an EMBL/GenBank/DDBJ whole genome shotgun (WGS) entry which is preliminary data.</text>
</comment>
<accession>A0A9D2BHT3</accession>
<dbReference type="Proteomes" id="UP000886890">
    <property type="component" value="Unassembled WGS sequence"/>
</dbReference>
<dbReference type="Gene3D" id="1.10.10.10">
    <property type="entry name" value="Winged helix-like DNA-binding domain superfamily/Winged helix DNA-binding domain"/>
    <property type="match status" value="1"/>
</dbReference>
<dbReference type="AlphaFoldDB" id="A0A9D2BHT3"/>
<sequence length="125" mass="14284">MILKLDFQSDVPIYQQICNQIIFWISTGELKSGERLPTVRSLAEEAGINSMTVSKAYQQLKAEGYLITERRNGVMVSDRFQKPGELSEEDKKALVLVISRARIAGVPKEKFLELCERLYDRKADM</sequence>
<dbReference type="Pfam" id="PF00392">
    <property type="entry name" value="GntR"/>
    <property type="match status" value="1"/>
</dbReference>
<reference evidence="5" key="2">
    <citation type="submission" date="2021-04" db="EMBL/GenBank/DDBJ databases">
        <authorList>
            <person name="Gilroy R."/>
        </authorList>
    </citation>
    <scope>NUCLEOTIDE SEQUENCE</scope>
    <source>
        <strain evidence="5">CHK183-1962</strain>
    </source>
</reference>
<evidence type="ECO:0000256" key="2">
    <source>
        <dbReference type="ARBA" id="ARBA00023125"/>
    </source>
</evidence>
<dbReference type="PRINTS" id="PR00035">
    <property type="entry name" value="HTHGNTR"/>
</dbReference>
<dbReference type="GO" id="GO:0003700">
    <property type="term" value="F:DNA-binding transcription factor activity"/>
    <property type="evidence" value="ECO:0007669"/>
    <property type="project" value="InterPro"/>
</dbReference>
<dbReference type="CDD" id="cd07377">
    <property type="entry name" value="WHTH_GntR"/>
    <property type="match status" value="1"/>
</dbReference>
<protein>
    <submittedName>
        <fullName evidence="5">GntR family transcriptional regulator</fullName>
    </submittedName>
</protein>
<organism evidence="5 6">
    <name type="scientific">Candidatus Fusicatenibacter merdavium</name>
    <dbReference type="NCBI Taxonomy" id="2838600"/>
    <lineage>
        <taxon>Bacteria</taxon>
        <taxon>Bacillati</taxon>
        <taxon>Bacillota</taxon>
        <taxon>Clostridia</taxon>
        <taxon>Lachnospirales</taxon>
        <taxon>Lachnospiraceae</taxon>
        <taxon>Fusicatenibacter</taxon>
    </lineage>
</organism>
<dbReference type="InterPro" id="IPR036390">
    <property type="entry name" value="WH_DNA-bd_sf"/>
</dbReference>
<dbReference type="EMBL" id="DXEK01000050">
    <property type="protein sequence ID" value="HIX76573.1"/>
    <property type="molecule type" value="Genomic_DNA"/>
</dbReference>
<name>A0A9D2BHT3_9FIRM</name>
<evidence type="ECO:0000256" key="3">
    <source>
        <dbReference type="ARBA" id="ARBA00023163"/>
    </source>
</evidence>
<keyword evidence="3" id="KW-0804">Transcription</keyword>
<dbReference type="GO" id="GO:0003677">
    <property type="term" value="F:DNA binding"/>
    <property type="evidence" value="ECO:0007669"/>
    <property type="project" value="UniProtKB-KW"/>
</dbReference>
<proteinExistence type="predicted"/>
<reference evidence="5" key="1">
    <citation type="journal article" date="2021" name="PeerJ">
        <title>Extensive microbial diversity within the chicken gut microbiome revealed by metagenomics and culture.</title>
        <authorList>
            <person name="Gilroy R."/>
            <person name="Ravi A."/>
            <person name="Getino M."/>
            <person name="Pursley I."/>
            <person name="Horton D.L."/>
            <person name="Alikhan N.F."/>
            <person name="Baker D."/>
            <person name="Gharbi K."/>
            <person name="Hall N."/>
            <person name="Watson M."/>
            <person name="Adriaenssens E.M."/>
            <person name="Foster-Nyarko E."/>
            <person name="Jarju S."/>
            <person name="Secka A."/>
            <person name="Antonio M."/>
            <person name="Oren A."/>
            <person name="Chaudhuri R.R."/>
            <person name="La Ragione R."/>
            <person name="Hildebrand F."/>
            <person name="Pallen M.J."/>
        </authorList>
    </citation>
    <scope>NUCLEOTIDE SEQUENCE</scope>
    <source>
        <strain evidence="5">CHK183-1962</strain>
    </source>
</reference>
<keyword evidence="1" id="KW-0805">Transcription regulation</keyword>
<dbReference type="SMART" id="SM00345">
    <property type="entry name" value="HTH_GNTR"/>
    <property type="match status" value="1"/>
</dbReference>